<organism evidence="2 3">
    <name type="scientific">Flavobacterium zubiriense</name>
    <dbReference type="NCBI Taxonomy" id="3138075"/>
    <lineage>
        <taxon>Bacteria</taxon>
        <taxon>Pseudomonadati</taxon>
        <taxon>Bacteroidota</taxon>
        <taxon>Flavobacteriia</taxon>
        <taxon>Flavobacteriales</taxon>
        <taxon>Flavobacteriaceae</taxon>
        <taxon>Flavobacterium</taxon>
    </lineage>
</organism>
<dbReference type="SUPFAM" id="SSF53335">
    <property type="entry name" value="S-adenosyl-L-methionine-dependent methyltransferases"/>
    <property type="match status" value="1"/>
</dbReference>
<dbReference type="InterPro" id="IPR052514">
    <property type="entry name" value="SAM-dependent_MTase"/>
</dbReference>
<keyword evidence="3" id="KW-1185">Reference proteome</keyword>
<evidence type="ECO:0000313" key="2">
    <source>
        <dbReference type="EMBL" id="MFA9189972.1"/>
    </source>
</evidence>
<dbReference type="Gene3D" id="3.40.50.150">
    <property type="entry name" value="Vaccinia Virus protein VP39"/>
    <property type="match status" value="1"/>
</dbReference>
<dbReference type="NCBIfam" id="TIGR01444">
    <property type="entry name" value="fkbM_fam"/>
    <property type="match status" value="1"/>
</dbReference>
<feature type="domain" description="Methyltransferase FkbM" evidence="1">
    <location>
        <begin position="98"/>
        <end position="254"/>
    </location>
</feature>
<dbReference type="Proteomes" id="UP001574169">
    <property type="component" value="Unassembled WGS sequence"/>
</dbReference>
<protein>
    <submittedName>
        <fullName evidence="2">FkbM family methyltransferase</fullName>
    </submittedName>
</protein>
<dbReference type="RefSeq" id="WP_373405001.1">
    <property type="nucleotide sequence ID" value="NZ_JBCFQL010000001.1"/>
</dbReference>
<dbReference type="InterPro" id="IPR029063">
    <property type="entry name" value="SAM-dependent_MTases_sf"/>
</dbReference>
<name>A0ABV4T782_9FLAO</name>
<dbReference type="InterPro" id="IPR006342">
    <property type="entry name" value="FkbM_mtfrase"/>
</dbReference>
<evidence type="ECO:0000313" key="3">
    <source>
        <dbReference type="Proteomes" id="UP001574169"/>
    </source>
</evidence>
<accession>A0ABV4T782</accession>
<comment type="caution">
    <text evidence="2">The sequence shown here is derived from an EMBL/GenBank/DDBJ whole genome shotgun (WGS) entry which is preliminary data.</text>
</comment>
<keyword evidence="2" id="KW-0489">Methyltransferase</keyword>
<proteinExistence type="predicted"/>
<keyword evidence="2" id="KW-0808">Transferase</keyword>
<evidence type="ECO:0000259" key="1">
    <source>
        <dbReference type="Pfam" id="PF05050"/>
    </source>
</evidence>
<dbReference type="GO" id="GO:0032259">
    <property type="term" value="P:methylation"/>
    <property type="evidence" value="ECO:0007669"/>
    <property type="project" value="UniProtKB-KW"/>
</dbReference>
<dbReference type="GO" id="GO:0008168">
    <property type="term" value="F:methyltransferase activity"/>
    <property type="evidence" value="ECO:0007669"/>
    <property type="project" value="UniProtKB-KW"/>
</dbReference>
<reference evidence="2 3" key="1">
    <citation type="submission" date="2024-04" db="EMBL/GenBank/DDBJ databases">
        <title>New Clade of Flavobacterium.</title>
        <authorList>
            <person name="Matos L."/>
            <person name="Proenca D.N."/>
            <person name="Fransisco R.M."/>
            <person name="Chung A.P."/>
            <person name="Maccario L."/>
            <person name="Sorensen S.J."/>
            <person name="Morais P.V."/>
        </authorList>
    </citation>
    <scope>NUCLEOTIDE SEQUENCE [LARGE SCALE GENOMIC DNA]</scope>
    <source>
        <strain evidence="2 3">FZUC8N2.13</strain>
    </source>
</reference>
<sequence length="273" mass="31985">MKLKKLRKIYRVLFPIKFSPCQIFINNLKVNNHIKSFEKEGKLYTFILQNNQKIYCRDQNHSDYSVFNQVFSFEEYSTVSSVLNLNKEFDFKESVLIDAGANVGFATIYLSQKKIFDKIFCIEPSKSNFEILKKNVSSLDTTINLTLLENALSAKENESFYIENHFRDGKDWSLTTTQRENGEVKGITINEIIKKHQLEEITLLKIDIEGAERFIFDESENLAFLDKTKVIVVEIHDEFNIRQDIYQVLKNNNFLLIESGELTIAINKKLYRF</sequence>
<dbReference type="EMBL" id="JBCFQL010000001">
    <property type="protein sequence ID" value="MFA9189972.1"/>
    <property type="molecule type" value="Genomic_DNA"/>
</dbReference>
<gene>
    <name evidence="2" type="ORF">AAGV28_01195</name>
</gene>
<dbReference type="PANTHER" id="PTHR34203">
    <property type="entry name" value="METHYLTRANSFERASE, FKBM FAMILY PROTEIN"/>
    <property type="match status" value="1"/>
</dbReference>
<dbReference type="PANTHER" id="PTHR34203:SF15">
    <property type="entry name" value="SLL1173 PROTEIN"/>
    <property type="match status" value="1"/>
</dbReference>
<dbReference type="Pfam" id="PF05050">
    <property type="entry name" value="Methyltransf_21"/>
    <property type="match status" value="1"/>
</dbReference>